<keyword evidence="2" id="KW-1185">Reference proteome</keyword>
<sequence>MGVAELLVLAQQSGEPVLYSPRMSSERLRQRGGTGAELALVFPVRLRGPQDRTVAQLVGAGLR</sequence>
<accession>A0A918ASI2</accession>
<dbReference type="AlphaFoldDB" id="A0A918ASI2"/>
<evidence type="ECO:0000313" key="1">
    <source>
        <dbReference type="EMBL" id="GGP65143.1"/>
    </source>
</evidence>
<reference evidence="1" key="1">
    <citation type="journal article" date="2014" name="Int. J. Syst. Evol. Microbiol.">
        <title>Complete genome sequence of Corynebacterium casei LMG S-19264T (=DSM 44701T), isolated from a smear-ripened cheese.</title>
        <authorList>
            <consortium name="US DOE Joint Genome Institute (JGI-PGF)"/>
            <person name="Walter F."/>
            <person name="Albersmeier A."/>
            <person name="Kalinowski J."/>
            <person name="Ruckert C."/>
        </authorList>
    </citation>
    <scope>NUCLEOTIDE SEQUENCE</scope>
    <source>
        <strain evidence="1">JCM 3313</strain>
    </source>
</reference>
<comment type="caution">
    <text evidence="1">The sequence shown here is derived from an EMBL/GenBank/DDBJ whole genome shotgun (WGS) entry which is preliminary data.</text>
</comment>
<dbReference type="EMBL" id="BMRG01000008">
    <property type="protein sequence ID" value="GGP65143.1"/>
    <property type="molecule type" value="Genomic_DNA"/>
</dbReference>
<organism evidence="1 2">
    <name type="scientific">Saccharothrix coeruleofusca</name>
    <dbReference type="NCBI Taxonomy" id="33919"/>
    <lineage>
        <taxon>Bacteria</taxon>
        <taxon>Bacillati</taxon>
        <taxon>Actinomycetota</taxon>
        <taxon>Actinomycetes</taxon>
        <taxon>Pseudonocardiales</taxon>
        <taxon>Pseudonocardiaceae</taxon>
        <taxon>Saccharothrix</taxon>
    </lineage>
</organism>
<dbReference type="Proteomes" id="UP000639606">
    <property type="component" value="Unassembled WGS sequence"/>
</dbReference>
<gene>
    <name evidence="1" type="ORF">GCM10010185_42270</name>
</gene>
<reference evidence="1" key="2">
    <citation type="submission" date="2020-09" db="EMBL/GenBank/DDBJ databases">
        <authorList>
            <person name="Sun Q."/>
            <person name="Ohkuma M."/>
        </authorList>
    </citation>
    <scope>NUCLEOTIDE SEQUENCE</scope>
    <source>
        <strain evidence="1">JCM 3313</strain>
    </source>
</reference>
<evidence type="ECO:0000313" key="2">
    <source>
        <dbReference type="Proteomes" id="UP000639606"/>
    </source>
</evidence>
<name>A0A918ASI2_9PSEU</name>
<proteinExistence type="predicted"/>
<protein>
    <submittedName>
        <fullName evidence="1">Uncharacterized protein</fullName>
    </submittedName>
</protein>